<dbReference type="Pfam" id="PF00010">
    <property type="entry name" value="HLH"/>
    <property type="match status" value="1"/>
</dbReference>
<dbReference type="InterPro" id="IPR045865">
    <property type="entry name" value="ACT-like_dom_sf"/>
</dbReference>
<reference evidence="10" key="1">
    <citation type="journal article" date="2018" name="DNA Res.">
        <title>Multiple hybrid de novo genome assembly of finger millet, an orphan allotetraploid crop.</title>
        <authorList>
            <person name="Hatakeyama M."/>
            <person name="Aluri S."/>
            <person name="Balachadran M.T."/>
            <person name="Sivarajan S.R."/>
            <person name="Patrignani A."/>
            <person name="Gruter S."/>
            <person name="Poveda L."/>
            <person name="Shimizu-Inatsugi R."/>
            <person name="Baeten J."/>
            <person name="Francoijs K.J."/>
            <person name="Nataraja K.N."/>
            <person name="Reddy Y.A.N."/>
            <person name="Phadnis S."/>
            <person name="Ravikumar R.L."/>
            <person name="Schlapbach R."/>
            <person name="Sreeman S.M."/>
            <person name="Shimizu K.K."/>
        </authorList>
    </citation>
    <scope>NUCLEOTIDE SEQUENCE</scope>
</reference>
<evidence type="ECO:0000256" key="1">
    <source>
        <dbReference type="ARBA" id="ARBA00004123"/>
    </source>
</evidence>
<dbReference type="PANTHER" id="PTHR45844">
    <property type="entry name" value="TRANSCRIPTION FACTOR BHLH30"/>
    <property type="match status" value="1"/>
</dbReference>
<evidence type="ECO:0000256" key="7">
    <source>
        <dbReference type="SAM" id="MobiDB-lite"/>
    </source>
</evidence>
<keyword evidence="4" id="KW-0238">DNA-binding</keyword>
<dbReference type="InterPro" id="IPR036638">
    <property type="entry name" value="HLH_DNA-bd_sf"/>
</dbReference>
<feature type="compositionally biased region" description="Basic and acidic residues" evidence="7">
    <location>
        <begin position="59"/>
        <end position="72"/>
    </location>
</feature>
<evidence type="ECO:0000259" key="9">
    <source>
        <dbReference type="PROSITE" id="PS51671"/>
    </source>
</evidence>
<protein>
    <recommendedName>
        <fullName evidence="12">BHLH domain-containing protein</fullName>
    </recommendedName>
</protein>
<evidence type="ECO:0000256" key="4">
    <source>
        <dbReference type="ARBA" id="ARBA00023125"/>
    </source>
</evidence>
<gene>
    <name evidence="10" type="primary">ga23385</name>
    <name evidence="10" type="ORF">PR202_ga23385</name>
</gene>
<keyword evidence="11" id="KW-1185">Reference proteome</keyword>
<dbReference type="AlphaFoldDB" id="A0AAV5D5I3"/>
<dbReference type="GO" id="GO:0003677">
    <property type="term" value="F:DNA binding"/>
    <property type="evidence" value="ECO:0007669"/>
    <property type="project" value="UniProtKB-KW"/>
</dbReference>
<organism evidence="10 11">
    <name type="scientific">Eleusine coracana subsp. coracana</name>
    <dbReference type="NCBI Taxonomy" id="191504"/>
    <lineage>
        <taxon>Eukaryota</taxon>
        <taxon>Viridiplantae</taxon>
        <taxon>Streptophyta</taxon>
        <taxon>Embryophyta</taxon>
        <taxon>Tracheophyta</taxon>
        <taxon>Spermatophyta</taxon>
        <taxon>Magnoliopsida</taxon>
        <taxon>Liliopsida</taxon>
        <taxon>Poales</taxon>
        <taxon>Poaceae</taxon>
        <taxon>PACMAD clade</taxon>
        <taxon>Chloridoideae</taxon>
        <taxon>Cynodonteae</taxon>
        <taxon>Eleusininae</taxon>
        <taxon>Eleusine</taxon>
    </lineage>
</organism>
<feature type="domain" description="ACT" evidence="9">
    <location>
        <begin position="151"/>
        <end position="228"/>
    </location>
</feature>
<dbReference type="SMART" id="SM00353">
    <property type="entry name" value="HLH"/>
    <property type="match status" value="1"/>
</dbReference>
<dbReference type="GO" id="GO:0046983">
    <property type="term" value="F:protein dimerization activity"/>
    <property type="evidence" value="ECO:0007669"/>
    <property type="project" value="InterPro"/>
</dbReference>
<dbReference type="PANTHER" id="PTHR45844:SF18">
    <property type="entry name" value="TRANSCRIPTION FACTOR BHLH51"/>
    <property type="match status" value="1"/>
</dbReference>
<dbReference type="InterPro" id="IPR054502">
    <property type="entry name" value="bHLH-TF_ACT-like_plant"/>
</dbReference>
<keyword evidence="3" id="KW-0805">Transcription regulation</keyword>
<evidence type="ECO:0000313" key="10">
    <source>
        <dbReference type="EMBL" id="GJN05726.1"/>
    </source>
</evidence>
<dbReference type="Proteomes" id="UP001054889">
    <property type="component" value="Unassembled WGS sequence"/>
</dbReference>
<comment type="similarity">
    <text evidence="2">Belongs to the bHLH protein family.</text>
</comment>
<dbReference type="PROSITE" id="PS51671">
    <property type="entry name" value="ACT"/>
    <property type="match status" value="1"/>
</dbReference>
<dbReference type="Pfam" id="PF22754">
    <property type="entry name" value="bHLH-TF_ACT-like_plant"/>
    <property type="match status" value="1"/>
</dbReference>
<dbReference type="EMBL" id="BQKI01000012">
    <property type="protein sequence ID" value="GJN05726.1"/>
    <property type="molecule type" value="Genomic_DNA"/>
</dbReference>
<dbReference type="SUPFAM" id="SSF47459">
    <property type="entry name" value="HLH, helix-loop-helix DNA-binding domain"/>
    <property type="match status" value="1"/>
</dbReference>
<proteinExistence type="inferred from homology"/>
<feature type="domain" description="BHLH" evidence="8">
    <location>
        <begin position="59"/>
        <end position="108"/>
    </location>
</feature>
<keyword evidence="6" id="KW-0539">Nucleus</keyword>
<dbReference type="Gene3D" id="4.10.280.10">
    <property type="entry name" value="Helix-loop-helix DNA-binding domain"/>
    <property type="match status" value="1"/>
</dbReference>
<dbReference type="GO" id="GO:0003700">
    <property type="term" value="F:DNA-binding transcription factor activity"/>
    <property type="evidence" value="ECO:0007669"/>
    <property type="project" value="InterPro"/>
</dbReference>
<reference evidence="10" key="2">
    <citation type="submission" date="2021-12" db="EMBL/GenBank/DDBJ databases">
        <title>Resequencing data analysis of finger millet.</title>
        <authorList>
            <person name="Hatakeyama M."/>
            <person name="Aluri S."/>
            <person name="Balachadran M.T."/>
            <person name="Sivarajan S.R."/>
            <person name="Poveda L."/>
            <person name="Shimizu-Inatsugi R."/>
            <person name="Schlapbach R."/>
            <person name="Sreeman S.M."/>
            <person name="Shimizu K.K."/>
        </authorList>
    </citation>
    <scope>NUCLEOTIDE SEQUENCE</scope>
</reference>
<sequence length="351" mass="37972">MAACQALQEREKLEPYDACDASVYRGSVLLPRQASSAPPAVPPEMSSSSGSGRSATEAKALKIHSEAERRRRERINAHLATLRRMIPDTKQMDKATLLAMVVDQVKALKRKASEVTRSMPLPPESDEVSIECYTGDDAAGIVGSNKILYIKASVSCDDRPDLIAGIIQAFHDLRLRALRADVSSLGGRVQHVFTLCKEDGSTGASLRSLKEAVRQALAKVASPETVYGSSPFQSKRQRILESHYSVMSYEYSISPSRNGKKIAEVLSKVSDRNEKQPVSQDWFCETAARCSVSIDAAVVDLAAAGHVASLPAPHGSSCIWGNNALCRHRGYAVRFATKCAGGWNASTPGRL</sequence>
<dbReference type="InterPro" id="IPR002912">
    <property type="entry name" value="ACT_dom"/>
</dbReference>
<accession>A0AAV5D5I3</accession>
<evidence type="ECO:0000256" key="6">
    <source>
        <dbReference type="ARBA" id="ARBA00023242"/>
    </source>
</evidence>
<comment type="caution">
    <text evidence="10">The sequence shown here is derived from an EMBL/GenBank/DDBJ whole genome shotgun (WGS) entry which is preliminary data.</text>
</comment>
<evidence type="ECO:0000313" key="11">
    <source>
        <dbReference type="Proteomes" id="UP001054889"/>
    </source>
</evidence>
<dbReference type="GO" id="GO:0005634">
    <property type="term" value="C:nucleus"/>
    <property type="evidence" value="ECO:0007669"/>
    <property type="project" value="UniProtKB-SubCell"/>
</dbReference>
<evidence type="ECO:0000256" key="2">
    <source>
        <dbReference type="ARBA" id="ARBA00005510"/>
    </source>
</evidence>
<comment type="subcellular location">
    <subcellularLocation>
        <location evidence="1">Nucleus</location>
    </subcellularLocation>
</comment>
<evidence type="ECO:0000256" key="5">
    <source>
        <dbReference type="ARBA" id="ARBA00023163"/>
    </source>
</evidence>
<feature type="region of interest" description="Disordered" evidence="7">
    <location>
        <begin position="32"/>
        <end position="72"/>
    </location>
</feature>
<keyword evidence="5" id="KW-0804">Transcription</keyword>
<dbReference type="InterPro" id="IPR011598">
    <property type="entry name" value="bHLH_dom"/>
</dbReference>
<dbReference type="PROSITE" id="PS50888">
    <property type="entry name" value="BHLH"/>
    <property type="match status" value="1"/>
</dbReference>
<evidence type="ECO:0000256" key="3">
    <source>
        <dbReference type="ARBA" id="ARBA00023015"/>
    </source>
</evidence>
<evidence type="ECO:0000259" key="8">
    <source>
        <dbReference type="PROSITE" id="PS50888"/>
    </source>
</evidence>
<dbReference type="InterPro" id="IPR045847">
    <property type="entry name" value="AIG1-like"/>
</dbReference>
<dbReference type="SUPFAM" id="SSF55021">
    <property type="entry name" value="ACT-like"/>
    <property type="match status" value="1"/>
</dbReference>
<name>A0AAV5D5I3_ELECO</name>
<evidence type="ECO:0008006" key="12">
    <source>
        <dbReference type="Google" id="ProtNLM"/>
    </source>
</evidence>